<dbReference type="EMBL" id="GBXM01069312">
    <property type="protein sequence ID" value="JAH39265.1"/>
    <property type="molecule type" value="Transcribed_RNA"/>
</dbReference>
<protein>
    <submittedName>
        <fullName evidence="1">Uncharacterized protein</fullName>
    </submittedName>
</protein>
<evidence type="ECO:0000313" key="1">
    <source>
        <dbReference type="EMBL" id="JAH39265.1"/>
    </source>
</evidence>
<reference evidence="1" key="1">
    <citation type="submission" date="2014-11" db="EMBL/GenBank/DDBJ databases">
        <authorList>
            <person name="Amaro Gonzalez C."/>
        </authorList>
    </citation>
    <scope>NUCLEOTIDE SEQUENCE</scope>
</reference>
<accession>A0A0E9SF18</accession>
<sequence length="44" mass="4907">MNTYITAREIPALENSTNLLNFIVSGMRSNKAGHYTALTLHSVR</sequence>
<dbReference type="AlphaFoldDB" id="A0A0E9SF18"/>
<name>A0A0E9SF18_ANGAN</name>
<organism evidence="1">
    <name type="scientific">Anguilla anguilla</name>
    <name type="common">European freshwater eel</name>
    <name type="synonym">Muraena anguilla</name>
    <dbReference type="NCBI Taxonomy" id="7936"/>
    <lineage>
        <taxon>Eukaryota</taxon>
        <taxon>Metazoa</taxon>
        <taxon>Chordata</taxon>
        <taxon>Craniata</taxon>
        <taxon>Vertebrata</taxon>
        <taxon>Euteleostomi</taxon>
        <taxon>Actinopterygii</taxon>
        <taxon>Neopterygii</taxon>
        <taxon>Teleostei</taxon>
        <taxon>Anguilliformes</taxon>
        <taxon>Anguillidae</taxon>
        <taxon>Anguilla</taxon>
    </lineage>
</organism>
<reference evidence="1" key="2">
    <citation type="journal article" date="2015" name="Fish Shellfish Immunol.">
        <title>Early steps in the European eel (Anguilla anguilla)-Vibrio vulnificus interaction in the gills: Role of the RtxA13 toxin.</title>
        <authorList>
            <person name="Callol A."/>
            <person name="Pajuelo D."/>
            <person name="Ebbesson L."/>
            <person name="Teles M."/>
            <person name="MacKenzie S."/>
            <person name="Amaro C."/>
        </authorList>
    </citation>
    <scope>NUCLEOTIDE SEQUENCE</scope>
</reference>
<proteinExistence type="predicted"/>